<evidence type="ECO:0000259" key="8">
    <source>
        <dbReference type="PROSITE" id="PS50103"/>
    </source>
</evidence>
<evidence type="ECO:0000259" key="7">
    <source>
        <dbReference type="PROSITE" id="PS50102"/>
    </source>
</evidence>
<feature type="region of interest" description="Disordered" evidence="6">
    <location>
        <begin position="16"/>
        <end position="158"/>
    </location>
</feature>
<feature type="compositionally biased region" description="Basic and acidic residues" evidence="6">
    <location>
        <begin position="186"/>
        <end position="195"/>
    </location>
</feature>
<accession>A0AAD7SNQ0</accession>
<dbReference type="PROSITE" id="PS50103">
    <property type="entry name" value="ZF_C3H1"/>
    <property type="match status" value="1"/>
</dbReference>
<name>A0AAD7SNQ0_9TELE</name>
<dbReference type="Pfam" id="PF13432">
    <property type="entry name" value="TPR_16"/>
    <property type="match status" value="1"/>
</dbReference>
<dbReference type="SUPFAM" id="SSF54928">
    <property type="entry name" value="RNA-binding domain, RBD"/>
    <property type="match status" value="1"/>
</dbReference>
<dbReference type="PANTHER" id="PTHR47678:SF2">
    <property type="entry name" value="TETRATRICOPEPTIDE REPEAT PROTEIN 31 ISOFORM X1"/>
    <property type="match status" value="1"/>
</dbReference>
<keyword evidence="1" id="KW-0677">Repeat</keyword>
<evidence type="ECO:0000313" key="10">
    <source>
        <dbReference type="Proteomes" id="UP001221898"/>
    </source>
</evidence>
<feature type="region of interest" description="Disordered" evidence="6">
    <location>
        <begin position="170"/>
        <end position="198"/>
    </location>
</feature>
<dbReference type="InterPro" id="IPR011990">
    <property type="entry name" value="TPR-like_helical_dom_sf"/>
</dbReference>
<evidence type="ECO:0000256" key="4">
    <source>
        <dbReference type="PROSITE-ProRule" id="PRU00339"/>
    </source>
</evidence>
<feature type="compositionally biased region" description="Basic and acidic residues" evidence="6">
    <location>
        <begin position="81"/>
        <end position="91"/>
    </location>
</feature>
<evidence type="ECO:0000256" key="1">
    <source>
        <dbReference type="ARBA" id="ARBA00022737"/>
    </source>
</evidence>
<dbReference type="PROSITE" id="PS50005">
    <property type="entry name" value="TPR"/>
    <property type="match status" value="2"/>
</dbReference>
<dbReference type="SMART" id="SM00028">
    <property type="entry name" value="TPR"/>
    <property type="match status" value="3"/>
</dbReference>
<gene>
    <name evidence="9" type="ORF">AAFF_G00333030</name>
</gene>
<dbReference type="InterPro" id="IPR000571">
    <property type="entry name" value="Znf_CCCH"/>
</dbReference>
<feature type="domain" description="RRM" evidence="7">
    <location>
        <begin position="371"/>
        <end position="443"/>
    </location>
</feature>
<sequence length="556" mass="62368">MVALMRFTKDICRFLGIGSEGPGEQQQEEMEFGGGVLAQSTQDALLSQDILSGEEGLSEEERARRRAERRRAKRKRQRERKKLERVGKNEGAEEDEDGRAELDSEESESDEEEEEEEEDEDVTVTVPCCEDSHVPPLAATVNRSNQQARPSRCEEEPEWDVSSAFVANAASHIRPKGRTKPGLGSKENKENEARTGEVNGTDAVTKRSALLTEKGIRLVQQGQYSEAVSKFTEAIRYNPNDYRFFGNRSYCYACLDQYASALSDAERSIQLAPDWPKGYFRKGSALMGMKRYREAEKAMEQVLRLDKDCEEARNDLFNCRVLQLMELGFDEPQSVLLLEKFTTVQAVLSSPEVAKVEDLDPLQDQSGTPCPSLWVGNVTVDLTEKQLRDLFKTCGEIDSIRVLHASFCAFVNFKNTNMAARALETLQGKEIEKTRLVIRYPDRRPQRAPPSPLRTTPCVAPSVSLQAAAAVAAAAAAGPRRRGPINGNECYFWRTTGCHFGDKCRFKHIPEQQGRDRKPWQPSRDGTVLRGWCHGQLTQLVKLVPVAALTETVTLQ</sequence>
<dbReference type="Pfam" id="PF00076">
    <property type="entry name" value="RRM_1"/>
    <property type="match status" value="1"/>
</dbReference>
<protein>
    <submittedName>
        <fullName evidence="9">Uncharacterized protein</fullName>
    </submittedName>
</protein>
<comment type="caution">
    <text evidence="9">The sequence shown here is derived from an EMBL/GenBank/DDBJ whole genome shotgun (WGS) entry which is preliminary data.</text>
</comment>
<dbReference type="InterPro" id="IPR035979">
    <property type="entry name" value="RBD_domain_sf"/>
</dbReference>
<evidence type="ECO:0000256" key="5">
    <source>
        <dbReference type="PROSITE-ProRule" id="PRU00723"/>
    </source>
</evidence>
<feature type="zinc finger region" description="C3H1-type" evidence="5">
    <location>
        <begin position="484"/>
        <end position="511"/>
    </location>
</feature>
<dbReference type="AlphaFoldDB" id="A0AAD7SNQ0"/>
<dbReference type="CDD" id="cd00590">
    <property type="entry name" value="RRM_SF"/>
    <property type="match status" value="1"/>
</dbReference>
<keyword evidence="5" id="KW-0862">Zinc</keyword>
<dbReference type="PROSITE" id="PS50102">
    <property type="entry name" value="RRM"/>
    <property type="match status" value="1"/>
</dbReference>
<evidence type="ECO:0000256" key="6">
    <source>
        <dbReference type="SAM" id="MobiDB-lite"/>
    </source>
</evidence>
<dbReference type="SUPFAM" id="SSF48452">
    <property type="entry name" value="TPR-like"/>
    <property type="match status" value="1"/>
</dbReference>
<feature type="compositionally biased region" description="Acidic residues" evidence="6">
    <location>
        <begin position="92"/>
        <end position="122"/>
    </location>
</feature>
<organism evidence="9 10">
    <name type="scientific">Aldrovandia affinis</name>
    <dbReference type="NCBI Taxonomy" id="143900"/>
    <lineage>
        <taxon>Eukaryota</taxon>
        <taxon>Metazoa</taxon>
        <taxon>Chordata</taxon>
        <taxon>Craniata</taxon>
        <taxon>Vertebrata</taxon>
        <taxon>Euteleostomi</taxon>
        <taxon>Actinopterygii</taxon>
        <taxon>Neopterygii</taxon>
        <taxon>Teleostei</taxon>
        <taxon>Notacanthiformes</taxon>
        <taxon>Halosauridae</taxon>
        <taxon>Aldrovandia</taxon>
    </lineage>
</organism>
<feature type="domain" description="C3H1-type" evidence="8">
    <location>
        <begin position="484"/>
        <end position="511"/>
    </location>
</feature>
<feature type="compositionally biased region" description="Basic residues" evidence="6">
    <location>
        <begin position="64"/>
        <end position="80"/>
    </location>
</feature>
<dbReference type="EMBL" id="JAINUG010000051">
    <property type="protein sequence ID" value="KAJ8404916.1"/>
    <property type="molecule type" value="Genomic_DNA"/>
</dbReference>
<evidence type="ECO:0000256" key="3">
    <source>
        <dbReference type="PROSITE-ProRule" id="PRU00176"/>
    </source>
</evidence>
<evidence type="ECO:0000313" key="9">
    <source>
        <dbReference type="EMBL" id="KAJ8404916.1"/>
    </source>
</evidence>
<keyword evidence="2 4" id="KW-0802">TPR repeat</keyword>
<dbReference type="InterPro" id="IPR019734">
    <property type="entry name" value="TPR_rpt"/>
</dbReference>
<dbReference type="Proteomes" id="UP001221898">
    <property type="component" value="Unassembled WGS sequence"/>
</dbReference>
<dbReference type="GO" id="GO:0008270">
    <property type="term" value="F:zinc ion binding"/>
    <property type="evidence" value="ECO:0007669"/>
    <property type="project" value="UniProtKB-KW"/>
</dbReference>
<proteinExistence type="predicted"/>
<dbReference type="Gene3D" id="3.30.70.330">
    <property type="match status" value="1"/>
</dbReference>
<reference evidence="9" key="1">
    <citation type="journal article" date="2023" name="Science">
        <title>Genome structures resolve the early diversification of teleost fishes.</title>
        <authorList>
            <person name="Parey E."/>
            <person name="Louis A."/>
            <person name="Montfort J."/>
            <person name="Bouchez O."/>
            <person name="Roques C."/>
            <person name="Iampietro C."/>
            <person name="Lluch J."/>
            <person name="Castinel A."/>
            <person name="Donnadieu C."/>
            <person name="Desvignes T."/>
            <person name="Floi Bucao C."/>
            <person name="Jouanno E."/>
            <person name="Wen M."/>
            <person name="Mejri S."/>
            <person name="Dirks R."/>
            <person name="Jansen H."/>
            <person name="Henkel C."/>
            <person name="Chen W.J."/>
            <person name="Zahm M."/>
            <person name="Cabau C."/>
            <person name="Klopp C."/>
            <person name="Thompson A.W."/>
            <person name="Robinson-Rechavi M."/>
            <person name="Braasch I."/>
            <person name="Lecointre G."/>
            <person name="Bobe J."/>
            <person name="Postlethwait J.H."/>
            <person name="Berthelot C."/>
            <person name="Roest Crollius H."/>
            <person name="Guiguen Y."/>
        </authorList>
    </citation>
    <scope>NUCLEOTIDE SEQUENCE</scope>
    <source>
        <strain evidence="9">NC1722</strain>
    </source>
</reference>
<dbReference type="PANTHER" id="PTHR47678">
    <property type="entry name" value="TETRATRICOPEPTIDE REPEAT PROTEIN 31"/>
    <property type="match status" value="1"/>
</dbReference>
<dbReference type="InterPro" id="IPR000504">
    <property type="entry name" value="RRM_dom"/>
</dbReference>
<dbReference type="SMART" id="SM00360">
    <property type="entry name" value="RRM"/>
    <property type="match status" value="1"/>
</dbReference>
<keyword evidence="10" id="KW-1185">Reference proteome</keyword>
<feature type="repeat" description="TPR" evidence="4">
    <location>
        <begin position="276"/>
        <end position="309"/>
    </location>
</feature>
<dbReference type="InterPro" id="IPR012677">
    <property type="entry name" value="Nucleotide-bd_a/b_plait_sf"/>
</dbReference>
<feature type="repeat" description="TPR" evidence="4">
    <location>
        <begin position="208"/>
        <end position="241"/>
    </location>
</feature>
<dbReference type="Gene3D" id="1.25.40.10">
    <property type="entry name" value="Tetratricopeptide repeat domain"/>
    <property type="match status" value="1"/>
</dbReference>
<evidence type="ECO:0000256" key="2">
    <source>
        <dbReference type="ARBA" id="ARBA00022803"/>
    </source>
</evidence>
<keyword evidence="3" id="KW-0694">RNA-binding</keyword>
<dbReference type="GO" id="GO:0003723">
    <property type="term" value="F:RNA binding"/>
    <property type="evidence" value="ECO:0007669"/>
    <property type="project" value="UniProtKB-UniRule"/>
</dbReference>
<dbReference type="InterPro" id="IPR013105">
    <property type="entry name" value="TPR_2"/>
</dbReference>
<keyword evidence="5" id="KW-0863">Zinc-finger</keyword>
<dbReference type="Pfam" id="PF07719">
    <property type="entry name" value="TPR_2"/>
    <property type="match status" value="1"/>
</dbReference>
<keyword evidence="5" id="KW-0479">Metal-binding</keyword>